<feature type="compositionally biased region" description="Low complexity" evidence="5">
    <location>
        <begin position="140"/>
        <end position="154"/>
    </location>
</feature>
<protein>
    <submittedName>
        <fullName evidence="8">Cyclin-like protein</fullName>
    </submittedName>
</protein>
<comment type="similarity">
    <text evidence="4">Belongs to the cyclin family.</text>
</comment>
<evidence type="ECO:0000313" key="9">
    <source>
        <dbReference type="Proteomes" id="UP000693970"/>
    </source>
</evidence>
<comment type="caution">
    <text evidence="8">The sequence shown here is derived from an EMBL/GenBank/DDBJ whole genome shotgun (WGS) entry which is preliminary data.</text>
</comment>
<keyword evidence="2 4" id="KW-0195">Cyclin</keyword>
<keyword evidence="9" id="KW-1185">Reference proteome</keyword>
<evidence type="ECO:0000256" key="3">
    <source>
        <dbReference type="ARBA" id="ARBA00023306"/>
    </source>
</evidence>
<dbReference type="GO" id="GO:0051301">
    <property type="term" value="P:cell division"/>
    <property type="evidence" value="ECO:0007669"/>
    <property type="project" value="UniProtKB-KW"/>
</dbReference>
<feature type="domain" description="Cyclin-like" evidence="6">
    <location>
        <begin position="299"/>
        <end position="385"/>
    </location>
</feature>
<evidence type="ECO:0000256" key="5">
    <source>
        <dbReference type="SAM" id="MobiDB-lite"/>
    </source>
</evidence>
<dbReference type="Pfam" id="PF02984">
    <property type="entry name" value="Cyclin_C"/>
    <property type="match status" value="1"/>
</dbReference>
<dbReference type="PANTHER" id="PTHR10177">
    <property type="entry name" value="CYCLINS"/>
    <property type="match status" value="1"/>
</dbReference>
<gene>
    <name evidence="8" type="ORF">IV203_033991</name>
</gene>
<dbReference type="EMBL" id="JAGRRH010000002">
    <property type="protein sequence ID" value="KAG7373267.1"/>
    <property type="molecule type" value="Genomic_DNA"/>
</dbReference>
<feature type="domain" description="Cyclin C-terminal" evidence="7">
    <location>
        <begin position="394"/>
        <end position="511"/>
    </location>
</feature>
<feature type="compositionally biased region" description="Polar residues" evidence="5">
    <location>
        <begin position="181"/>
        <end position="217"/>
    </location>
</feature>
<dbReference type="CDD" id="cd20507">
    <property type="entry name" value="CYCLIN_CCNB1-like_rpt1"/>
    <property type="match status" value="1"/>
</dbReference>
<reference evidence="8" key="2">
    <citation type="submission" date="2021-04" db="EMBL/GenBank/DDBJ databases">
        <authorList>
            <person name="Podell S."/>
        </authorList>
    </citation>
    <scope>NUCLEOTIDE SEQUENCE</scope>
    <source>
        <strain evidence="8">Hildebrandi</strain>
    </source>
</reference>
<dbReference type="InterPro" id="IPR006671">
    <property type="entry name" value="Cyclin_N"/>
</dbReference>
<organism evidence="8 9">
    <name type="scientific">Nitzschia inconspicua</name>
    <dbReference type="NCBI Taxonomy" id="303405"/>
    <lineage>
        <taxon>Eukaryota</taxon>
        <taxon>Sar</taxon>
        <taxon>Stramenopiles</taxon>
        <taxon>Ochrophyta</taxon>
        <taxon>Bacillariophyta</taxon>
        <taxon>Bacillariophyceae</taxon>
        <taxon>Bacillariophycidae</taxon>
        <taxon>Bacillariales</taxon>
        <taxon>Bacillariaceae</taxon>
        <taxon>Nitzschia</taxon>
    </lineage>
</organism>
<dbReference type="SMART" id="SM00385">
    <property type="entry name" value="CYCLIN"/>
    <property type="match status" value="2"/>
</dbReference>
<dbReference type="InterPro" id="IPR048258">
    <property type="entry name" value="Cyclins_cyclin-box"/>
</dbReference>
<sequence length="530" mass="59764">MVMTRASLGRAQHNDGNMNAGADAPAQQQQQQQHIKVIDLTASCDEVEVPELPQPNAKRQKKNSDQLPENLSRSRSRRALKPVNANDSRSNSTTTTISDRMDDVRTTRSRNSAVVSKPAAGAPPARVVSENPSTKRTKVTRTATTSNNDATTTNNKKRKAVPRPSNPYSFRQKKGVPIKTPATTESISSGDNHGTSTYKPQRRSNSNADSTISSVAAVSSKKRPSSDSAKNITTKRYQYDGNADDIDARDQDNPQSVTDYVKDIYDYYRQREEFTTVLTPLSTDRQPHITERMRAILVDWILEVHYKFKLCQQTLYLAISILDRFLHKSNKPVSRRELQLVGITSLLVAAKYEELFVPELRDLAYICDGAYTESQILETEERILKDIEYNLTVPTAHCFLVRYLKAAHADKTMVHISSMILDSTLISFERLTCRFLPSQLAAGAIMAARRTVGRYDWSPTLLQYSQYCEEDVKPVAKAILQAKYSIHPDLVALQKKYSKNKYGKVSEVELASMEEEVSDDYHYDDESYED</sequence>
<dbReference type="InterPro" id="IPR039361">
    <property type="entry name" value="Cyclin"/>
</dbReference>
<dbReference type="Pfam" id="PF00134">
    <property type="entry name" value="Cyclin_N"/>
    <property type="match status" value="1"/>
</dbReference>
<dbReference type="Proteomes" id="UP000693970">
    <property type="component" value="Unassembled WGS sequence"/>
</dbReference>
<dbReference type="PROSITE" id="PS00292">
    <property type="entry name" value="CYCLINS"/>
    <property type="match status" value="1"/>
</dbReference>
<evidence type="ECO:0000256" key="4">
    <source>
        <dbReference type="RuleBase" id="RU000383"/>
    </source>
</evidence>
<evidence type="ECO:0000256" key="1">
    <source>
        <dbReference type="ARBA" id="ARBA00022618"/>
    </source>
</evidence>
<dbReference type="OrthoDB" id="5590282at2759"/>
<accession>A0A9K3M3R0</accession>
<keyword evidence="1" id="KW-0132">Cell division</keyword>
<evidence type="ECO:0000313" key="8">
    <source>
        <dbReference type="EMBL" id="KAG7373267.1"/>
    </source>
</evidence>
<feature type="domain" description="Cyclin-like" evidence="6">
    <location>
        <begin position="398"/>
        <end position="481"/>
    </location>
</feature>
<name>A0A9K3M3R0_9STRA</name>
<dbReference type="SMART" id="SM01332">
    <property type="entry name" value="Cyclin_C"/>
    <property type="match status" value="1"/>
</dbReference>
<feature type="compositionally biased region" description="Polar residues" evidence="5">
    <location>
        <begin position="85"/>
        <end position="98"/>
    </location>
</feature>
<feature type="region of interest" description="Disordered" evidence="5">
    <location>
        <begin position="1"/>
        <end position="236"/>
    </location>
</feature>
<dbReference type="InterPro" id="IPR013763">
    <property type="entry name" value="Cyclin-like_dom"/>
</dbReference>
<feature type="compositionally biased region" description="Polar residues" evidence="5">
    <location>
        <begin position="226"/>
        <end position="236"/>
    </location>
</feature>
<proteinExistence type="inferred from homology"/>
<evidence type="ECO:0000259" key="6">
    <source>
        <dbReference type="SMART" id="SM00385"/>
    </source>
</evidence>
<reference evidence="8" key="1">
    <citation type="journal article" date="2021" name="Sci. Rep.">
        <title>Diploid genomic architecture of Nitzschia inconspicua, an elite biomass production diatom.</title>
        <authorList>
            <person name="Oliver A."/>
            <person name="Podell S."/>
            <person name="Pinowska A."/>
            <person name="Traller J.C."/>
            <person name="Smith S.R."/>
            <person name="McClure R."/>
            <person name="Beliaev A."/>
            <person name="Bohutskyi P."/>
            <person name="Hill E.A."/>
            <person name="Rabines A."/>
            <person name="Zheng H."/>
            <person name="Allen L.Z."/>
            <person name="Kuo A."/>
            <person name="Grigoriev I.V."/>
            <person name="Allen A.E."/>
            <person name="Hazlebeck D."/>
            <person name="Allen E.E."/>
        </authorList>
    </citation>
    <scope>NUCLEOTIDE SEQUENCE</scope>
    <source>
        <strain evidence="8">Hildebrandi</strain>
    </source>
</reference>
<dbReference type="AlphaFoldDB" id="A0A9K3M3R0"/>
<evidence type="ECO:0000259" key="7">
    <source>
        <dbReference type="SMART" id="SM01332"/>
    </source>
</evidence>
<dbReference type="InterPro" id="IPR004367">
    <property type="entry name" value="Cyclin_C-dom"/>
</dbReference>
<evidence type="ECO:0000256" key="2">
    <source>
        <dbReference type="ARBA" id="ARBA00023127"/>
    </source>
</evidence>
<keyword evidence="3" id="KW-0131">Cell cycle</keyword>
<dbReference type="FunFam" id="1.10.472.10:FF:000001">
    <property type="entry name" value="G2/mitotic-specific cyclin"/>
    <property type="match status" value="1"/>
</dbReference>